<reference evidence="3" key="1">
    <citation type="submission" date="2016-11" db="EMBL/GenBank/DDBJ databases">
        <authorList>
            <person name="Varghese N."/>
            <person name="Submissions S."/>
        </authorList>
    </citation>
    <scope>NUCLEOTIDE SEQUENCE [LARGE SCALE GENOMIC DNA]</scope>
    <source>
        <strain evidence="3">GAS401</strain>
    </source>
</reference>
<keyword evidence="3" id="KW-1185">Reference proteome</keyword>
<evidence type="ECO:0000256" key="1">
    <source>
        <dbReference type="SAM" id="MobiDB-lite"/>
    </source>
</evidence>
<name>A0A1M7UQP8_9BRAD</name>
<dbReference type="AlphaFoldDB" id="A0A1M7UQP8"/>
<dbReference type="EMBL" id="LT670849">
    <property type="protein sequence ID" value="SHN85352.1"/>
    <property type="molecule type" value="Genomic_DNA"/>
</dbReference>
<evidence type="ECO:0000313" key="3">
    <source>
        <dbReference type="Proteomes" id="UP000184096"/>
    </source>
</evidence>
<accession>A0A1M7UQP8</accession>
<proteinExistence type="predicted"/>
<feature type="region of interest" description="Disordered" evidence="1">
    <location>
        <begin position="55"/>
        <end position="83"/>
    </location>
</feature>
<protein>
    <submittedName>
        <fullName evidence="2">Uncharacterized protein</fullName>
    </submittedName>
</protein>
<evidence type="ECO:0000313" key="2">
    <source>
        <dbReference type="EMBL" id="SHN85352.1"/>
    </source>
</evidence>
<dbReference type="Proteomes" id="UP000184096">
    <property type="component" value="Chromosome I"/>
</dbReference>
<gene>
    <name evidence="2" type="ORF">SAMN05444170_6267</name>
</gene>
<organism evidence="2 3">
    <name type="scientific">Bradyrhizobium erythrophlei</name>
    <dbReference type="NCBI Taxonomy" id="1437360"/>
    <lineage>
        <taxon>Bacteria</taxon>
        <taxon>Pseudomonadati</taxon>
        <taxon>Pseudomonadota</taxon>
        <taxon>Alphaproteobacteria</taxon>
        <taxon>Hyphomicrobiales</taxon>
        <taxon>Nitrobacteraceae</taxon>
        <taxon>Bradyrhizobium</taxon>
    </lineage>
</organism>
<sequence length="185" mass="20250">MYQQGPLVQCTNRTRANPVPWFWWARGPNLARPHRAVAGRVQRCRLRCRRSLAQPTGVAPKSRRAASDTGGETAPTSLRGQRAALSKRSELTKLLGNTTEGIGFAASQAIVTLTRIFQACSRTKLNTYSPSRGRSQNGPARAVRSGGAFGVGRWFVSFQNLCGRFSAFPTQLQTPELQAPLSCYV</sequence>